<name>A0A7J0F6H1_9ERIC</name>
<dbReference type="PANTHER" id="PTHR33286">
    <property type="entry name" value="BIFUNCTIONAL INHIBITOR/LIPID-TRANSFER PROTEIN/SEED STORAGE 2S ALBUMIN SUPERFAMILY PROTEIN"/>
    <property type="match status" value="1"/>
</dbReference>
<reference evidence="2 3" key="1">
    <citation type="submission" date="2019-07" db="EMBL/GenBank/DDBJ databases">
        <title>De Novo Assembly of kiwifruit Actinidia rufa.</title>
        <authorList>
            <person name="Sugita-Konishi S."/>
            <person name="Sato K."/>
            <person name="Mori E."/>
            <person name="Abe Y."/>
            <person name="Kisaki G."/>
            <person name="Hamano K."/>
            <person name="Suezawa K."/>
            <person name="Otani M."/>
            <person name="Fukuda T."/>
            <person name="Manabe T."/>
            <person name="Gomi K."/>
            <person name="Tabuchi M."/>
            <person name="Akimitsu K."/>
            <person name="Kataoka I."/>
        </authorList>
    </citation>
    <scope>NUCLEOTIDE SEQUENCE [LARGE SCALE GENOMIC DNA]</scope>
    <source>
        <strain evidence="3">cv. Fuchu</strain>
    </source>
</reference>
<dbReference type="SUPFAM" id="SSF47699">
    <property type="entry name" value="Bifunctional inhibitor/lipid-transfer protein/seed storage 2S albumin"/>
    <property type="match status" value="1"/>
</dbReference>
<gene>
    <name evidence="2" type="ORF">Acr_09g0007400</name>
</gene>
<dbReference type="EMBL" id="BJWL01000009">
    <property type="protein sequence ID" value="GFY94294.1"/>
    <property type="molecule type" value="Genomic_DNA"/>
</dbReference>
<organism evidence="2 3">
    <name type="scientific">Actinidia rufa</name>
    <dbReference type="NCBI Taxonomy" id="165716"/>
    <lineage>
        <taxon>Eukaryota</taxon>
        <taxon>Viridiplantae</taxon>
        <taxon>Streptophyta</taxon>
        <taxon>Embryophyta</taxon>
        <taxon>Tracheophyta</taxon>
        <taxon>Spermatophyta</taxon>
        <taxon>Magnoliopsida</taxon>
        <taxon>eudicotyledons</taxon>
        <taxon>Gunneridae</taxon>
        <taxon>Pentapetalae</taxon>
        <taxon>asterids</taxon>
        <taxon>Ericales</taxon>
        <taxon>Actinidiaceae</taxon>
        <taxon>Actinidia</taxon>
    </lineage>
</organism>
<evidence type="ECO:0000259" key="1">
    <source>
        <dbReference type="Pfam" id="PF14368"/>
    </source>
</evidence>
<evidence type="ECO:0000313" key="3">
    <source>
        <dbReference type="Proteomes" id="UP000585474"/>
    </source>
</evidence>
<dbReference type="PANTHER" id="PTHR33286:SF1">
    <property type="entry name" value="OS01G0800600 PROTEIN"/>
    <property type="match status" value="1"/>
</dbReference>
<dbReference type="AlphaFoldDB" id="A0A7J0F6H1"/>
<proteinExistence type="predicted"/>
<dbReference type="OrthoDB" id="653734at2759"/>
<dbReference type="InterPro" id="IPR036312">
    <property type="entry name" value="Bifun_inhib/LTP/seed_sf"/>
</dbReference>
<dbReference type="Proteomes" id="UP000585474">
    <property type="component" value="Unassembled WGS sequence"/>
</dbReference>
<accession>A0A7J0F6H1</accession>
<evidence type="ECO:0000313" key="2">
    <source>
        <dbReference type="EMBL" id="GFY94294.1"/>
    </source>
</evidence>
<comment type="caution">
    <text evidence="2">The sequence shown here is derived from an EMBL/GenBank/DDBJ whole genome shotgun (WGS) entry which is preliminary data.</text>
</comment>
<feature type="domain" description="Bifunctional inhibitor/plant lipid transfer protein/seed storage helical" evidence="1">
    <location>
        <begin position="43"/>
        <end position="101"/>
    </location>
</feature>
<dbReference type="InterPro" id="IPR016140">
    <property type="entry name" value="Bifunc_inhib/LTP/seed_store"/>
</dbReference>
<dbReference type="Pfam" id="PF14368">
    <property type="entry name" value="LTP_2"/>
    <property type="match status" value="1"/>
</dbReference>
<dbReference type="Gene3D" id="1.10.110.10">
    <property type="entry name" value="Plant lipid-transfer and hydrophobic proteins"/>
    <property type="match status" value="1"/>
</dbReference>
<keyword evidence="3" id="KW-1185">Reference proteome</keyword>
<sequence>MASSIIFDDDEGDICEVWAQTEYCLDEVIGLGESVNANNTSLRGPQLPPSETCCDAVRAATNTIACVCQYVTPKAIDVISVTKVAFVARACGRPLPHGMTCGTVLPLDRLRLDACSYAPTAVSVSMTIPRD</sequence>
<protein>
    <recommendedName>
        <fullName evidence="1">Bifunctional inhibitor/plant lipid transfer protein/seed storage helical domain-containing protein</fullName>
    </recommendedName>
</protein>